<evidence type="ECO:0000313" key="3">
    <source>
        <dbReference type="Proteomes" id="UP000198324"/>
    </source>
</evidence>
<keyword evidence="1" id="KW-1133">Transmembrane helix</keyword>
<proteinExistence type="predicted"/>
<feature type="transmembrane region" description="Helical" evidence="1">
    <location>
        <begin position="410"/>
        <end position="431"/>
    </location>
</feature>
<feature type="transmembrane region" description="Helical" evidence="1">
    <location>
        <begin position="362"/>
        <end position="383"/>
    </location>
</feature>
<reference evidence="2 3" key="1">
    <citation type="submission" date="2017-06" db="EMBL/GenBank/DDBJ databases">
        <authorList>
            <person name="Kim H.J."/>
            <person name="Triplett B.A."/>
        </authorList>
    </citation>
    <scope>NUCLEOTIDE SEQUENCE [LARGE SCALE GENOMIC DNA]</scope>
    <source>
        <strain evidence="2 3">DSM 13116</strain>
    </source>
</reference>
<feature type="transmembrane region" description="Helical" evidence="1">
    <location>
        <begin position="63"/>
        <end position="87"/>
    </location>
</feature>
<feature type="transmembrane region" description="Helical" evidence="1">
    <location>
        <begin position="467"/>
        <end position="484"/>
    </location>
</feature>
<dbReference type="EMBL" id="FZOC01000008">
    <property type="protein sequence ID" value="SNS18796.1"/>
    <property type="molecule type" value="Genomic_DNA"/>
</dbReference>
<keyword evidence="1" id="KW-0812">Transmembrane</keyword>
<dbReference type="Proteomes" id="UP000198324">
    <property type="component" value="Unassembled WGS sequence"/>
</dbReference>
<dbReference type="AlphaFoldDB" id="A0A239CEY4"/>
<name>A0A239CEY4_9BACT</name>
<keyword evidence="1" id="KW-0472">Membrane</keyword>
<evidence type="ECO:0000313" key="2">
    <source>
        <dbReference type="EMBL" id="SNS18796.1"/>
    </source>
</evidence>
<feature type="transmembrane region" description="Helical" evidence="1">
    <location>
        <begin position="505"/>
        <end position="521"/>
    </location>
</feature>
<keyword evidence="3" id="KW-1185">Reference proteome</keyword>
<feature type="transmembrane region" description="Helical" evidence="1">
    <location>
        <begin position="130"/>
        <end position="148"/>
    </location>
</feature>
<evidence type="ECO:0000256" key="1">
    <source>
        <dbReference type="SAM" id="Phobius"/>
    </source>
</evidence>
<gene>
    <name evidence="2" type="ORF">SAMN04488503_3092</name>
</gene>
<feature type="transmembrane region" description="Helical" evidence="1">
    <location>
        <begin position="317"/>
        <end position="341"/>
    </location>
</feature>
<accession>A0A239CEY4</accession>
<sequence>MSTPSTMRPSVNPNALGLVIALAATCLAALALLLPAAHGSQGPCGYLISYSTADTSSQRLAHKLLLCLLAALGLLSPWLAGALGGLLGPAKTAAVNRFAARLRRIPALFALPVLLLALWVYKGVDKDQNLLGLAVFGGLYFFGGRLAANRTARCLCGAGLVIYALFLLLPGFWGTYTFGAALEPALMHYFGQLGLAPLLAAGGDVLANKQAFYGLLPQTLLATAQRMGAHMDMGGYVLFVQASQVVFTLLGVLGYRLLAPSRPLASLFCVGLWLPWISTSGVAILGPTASGLRFMNFPVAILVLLCAGRLPDRIRSLVFGLTAGFALLHNLETGICVFLSFAVYNVISRPPSRFLAMLRDELLLLAGCLMSFAAFLLLFHLGLDRWPTASSADLFQFIRLFSSGFAGLPLYFDPLALLVLLYPACLIARLTRVWLGAGLSERMRFKFCVSFLILLWLAYYFNRVHRQNLWSHTFLLTYLLLDLLPNPTNILARLQSGLRRKRAEVPAMALVLVFILGPTFMNNGLSEVKVVWRALAQRIALERNPSGQERLSGLWLDAQEARDIRERSLVVRRLAAEKRLFFVGPNMFLLQLESGVFFPLPAQDLLTESLSPEGFARNVAAVRAYAPDVVLLSDGGGSRLVFLERKAFISKVLASLGQEYGTVGSEGGWLVLERVRPAAAQ</sequence>
<feature type="transmembrane region" description="Helical" evidence="1">
    <location>
        <begin position="443"/>
        <end position="461"/>
    </location>
</feature>
<feature type="transmembrane region" description="Helical" evidence="1">
    <location>
        <begin position="155"/>
        <end position="174"/>
    </location>
</feature>
<organism evidence="2 3">
    <name type="scientific">Humidesulfovibrio mexicanus</name>
    <dbReference type="NCBI Taxonomy" id="147047"/>
    <lineage>
        <taxon>Bacteria</taxon>
        <taxon>Pseudomonadati</taxon>
        <taxon>Thermodesulfobacteriota</taxon>
        <taxon>Desulfovibrionia</taxon>
        <taxon>Desulfovibrionales</taxon>
        <taxon>Desulfovibrionaceae</taxon>
        <taxon>Humidesulfovibrio</taxon>
    </lineage>
</organism>
<feature type="transmembrane region" description="Helical" evidence="1">
    <location>
        <begin position="107"/>
        <end position="124"/>
    </location>
</feature>
<feature type="transmembrane region" description="Helical" evidence="1">
    <location>
        <begin position="236"/>
        <end position="258"/>
    </location>
</feature>
<protein>
    <submittedName>
        <fullName evidence="2">Uncharacterized protein</fullName>
    </submittedName>
</protein>
<feature type="transmembrane region" description="Helical" evidence="1">
    <location>
        <begin position="264"/>
        <end position="285"/>
    </location>
</feature>